<organism evidence="3 4">
    <name type="scientific">Xylocopa violacea</name>
    <name type="common">Violet carpenter bee</name>
    <name type="synonym">Apis violacea</name>
    <dbReference type="NCBI Taxonomy" id="135666"/>
    <lineage>
        <taxon>Eukaryota</taxon>
        <taxon>Metazoa</taxon>
        <taxon>Ecdysozoa</taxon>
        <taxon>Arthropoda</taxon>
        <taxon>Hexapoda</taxon>
        <taxon>Insecta</taxon>
        <taxon>Pterygota</taxon>
        <taxon>Neoptera</taxon>
        <taxon>Endopterygota</taxon>
        <taxon>Hymenoptera</taxon>
        <taxon>Apocrita</taxon>
        <taxon>Aculeata</taxon>
        <taxon>Apoidea</taxon>
        <taxon>Anthophila</taxon>
        <taxon>Apidae</taxon>
        <taxon>Xylocopa</taxon>
        <taxon>Xylocopa</taxon>
    </lineage>
</organism>
<feature type="domain" description="Menorin-like" evidence="2">
    <location>
        <begin position="54"/>
        <end position="301"/>
    </location>
</feature>
<evidence type="ECO:0000256" key="1">
    <source>
        <dbReference type="ARBA" id="ARBA00044953"/>
    </source>
</evidence>
<reference evidence="3 4" key="1">
    <citation type="submission" date="2024-08" db="EMBL/GenBank/DDBJ databases">
        <authorList>
            <person name="Will J Nash"/>
            <person name="Angela Man"/>
            <person name="Seanna McTaggart"/>
            <person name="Kendall Baker"/>
            <person name="Tom Barker"/>
            <person name="Leah Catchpole"/>
            <person name="Alex Durrant"/>
            <person name="Karim Gharbi"/>
            <person name="Naomi Irish"/>
            <person name="Gemy Kaithakottil"/>
            <person name="Debby Ku"/>
            <person name="Aaliyah Providence"/>
            <person name="Felix Shaw"/>
            <person name="David Swarbreck"/>
            <person name="Chris Watkins"/>
            <person name="Ann M. McCartney"/>
            <person name="Giulio Formenti"/>
            <person name="Alice Mouton"/>
            <person name="Noel Vella"/>
            <person name="Bjorn M von Reumont"/>
            <person name="Adriana Vella"/>
            <person name="Wilfried Haerty"/>
        </authorList>
    </citation>
    <scope>NUCLEOTIDE SEQUENCE [LARGE SCALE GENOMIC DNA]</scope>
</reference>
<dbReference type="Pfam" id="PF10223">
    <property type="entry name" value="Menorin_N"/>
    <property type="match status" value="1"/>
</dbReference>
<dbReference type="InterPro" id="IPR019356">
    <property type="entry name" value="Menorin_dom"/>
</dbReference>
<name>A0ABP1N3V5_XYLVO</name>
<accession>A0ABP1N3V5</accession>
<evidence type="ECO:0000259" key="2">
    <source>
        <dbReference type="Pfam" id="PF10223"/>
    </source>
</evidence>
<sequence>MPREEFAAPAQLWSGWNIESKVEGPARGINTKEAAMSANTTIDPGTFFAKIEGNLTKIVWDHAVNNKTKLDEALKSDDVMMLEGDVTLGILKGSNSTESIPIMAHPPTNESDLSLEGFVNAVIEKNASKGIKLDFKSNEAFAASKSVLDKLRNDAKFPVILNADILPGPVNATTKPVEAKSFLEQAKMYPQFILSVGWTTRYGKESNITEGRYTEDDAKAMLEELKKQQITQPITYPVRAGLAANDTDVIKSLMKSSSELTKNVTLTVWSSTGDKVDAARLSTLIKEIGVGKVYVDVPQDLMKSLNLSGASNANVASVTLATSLAVTVLLASILRTV</sequence>
<dbReference type="PANTHER" id="PTHR21184:SF6">
    <property type="entry name" value="CONSERVED PLASMA MEMBRANE PROTEIN"/>
    <property type="match status" value="1"/>
</dbReference>
<protein>
    <recommendedName>
        <fullName evidence="2">Menorin-like domain-containing protein</fullName>
    </recommendedName>
</protein>
<dbReference type="EMBL" id="CAXAJV020001281">
    <property type="protein sequence ID" value="CAL7934627.1"/>
    <property type="molecule type" value="Genomic_DNA"/>
</dbReference>
<keyword evidence="4" id="KW-1185">Reference proteome</keyword>
<evidence type="ECO:0000313" key="4">
    <source>
        <dbReference type="Proteomes" id="UP001642520"/>
    </source>
</evidence>
<evidence type="ECO:0000313" key="3">
    <source>
        <dbReference type="EMBL" id="CAL7934627.1"/>
    </source>
</evidence>
<proteinExistence type="inferred from homology"/>
<gene>
    <name evidence="3" type="ORF">XYLVIOL_LOCUS1128</name>
</gene>
<dbReference type="PANTHER" id="PTHR21184">
    <property type="entry name" value="MENORIN (DENDRITIC BRANCHING PROTEIN)"/>
    <property type="match status" value="1"/>
</dbReference>
<comment type="similarity">
    <text evidence="1">Belongs to the menorin family.</text>
</comment>
<comment type="caution">
    <text evidence="3">The sequence shown here is derived from an EMBL/GenBank/DDBJ whole genome shotgun (WGS) entry which is preliminary data.</text>
</comment>
<dbReference type="Proteomes" id="UP001642520">
    <property type="component" value="Unassembled WGS sequence"/>
</dbReference>